<sequence length="106" mass="11737">MYDNGEGTAVDKNQAFYWFSKAAEQGFAWAQNNLGRMYSNGEGTAVDKNQAFYWFSKAAEQGFAEAQCNLGSMYYNGEGTDVDKTSFLLVLKGCRARTCKANIILA</sequence>
<dbReference type="RefSeq" id="WP_052812635.1">
    <property type="nucleotide sequence ID" value="NZ_CDNC01000044.1"/>
</dbReference>
<name>A0A0B7H0H0_TREPH</name>
<keyword evidence="2" id="KW-1185">Reference proteome</keyword>
<accession>A0A0B7H0H0</accession>
<dbReference type="Proteomes" id="UP000042527">
    <property type="component" value="Unassembled WGS sequence"/>
</dbReference>
<evidence type="ECO:0000313" key="1">
    <source>
        <dbReference type="EMBL" id="CEM62740.1"/>
    </source>
</evidence>
<reference evidence="2" key="1">
    <citation type="submission" date="2015-01" db="EMBL/GenBank/DDBJ databases">
        <authorList>
            <person name="Manzoor Shahid"/>
            <person name="Zubair Saima"/>
        </authorList>
    </citation>
    <scope>NUCLEOTIDE SEQUENCE [LARGE SCALE GENOMIC DNA]</scope>
    <source>
        <strain evidence="2">V1</strain>
    </source>
</reference>
<dbReference type="Pfam" id="PF08238">
    <property type="entry name" value="Sel1"/>
    <property type="match status" value="3"/>
</dbReference>
<organism evidence="1 2">
    <name type="scientific">Treponema phagedenis</name>
    <dbReference type="NCBI Taxonomy" id="162"/>
    <lineage>
        <taxon>Bacteria</taxon>
        <taxon>Pseudomonadati</taxon>
        <taxon>Spirochaetota</taxon>
        <taxon>Spirochaetia</taxon>
        <taxon>Spirochaetales</taxon>
        <taxon>Treponemataceae</taxon>
        <taxon>Treponema</taxon>
    </lineage>
</organism>
<dbReference type="PANTHER" id="PTHR11102:SF160">
    <property type="entry name" value="ERAD-ASSOCIATED E3 UBIQUITIN-PROTEIN LIGASE COMPONENT HRD3"/>
    <property type="match status" value="1"/>
</dbReference>
<gene>
    <name evidence="1" type="ORF">TPHV1_490002</name>
</gene>
<dbReference type="InterPro" id="IPR011990">
    <property type="entry name" value="TPR-like_helical_dom_sf"/>
</dbReference>
<dbReference type="Gene3D" id="1.25.40.10">
    <property type="entry name" value="Tetratricopeptide repeat domain"/>
    <property type="match status" value="1"/>
</dbReference>
<dbReference type="SMART" id="SM00671">
    <property type="entry name" value="SEL1"/>
    <property type="match status" value="3"/>
</dbReference>
<evidence type="ECO:0000313" key="2">
    <source>
        <dbReference type="Proteomes" id="UP000042527"/>
    </source>
</evidence>
<dbReference type="PANTHER" id="PTHR11102">
    <property type="entry name" value="SEL-1-LIKE PROTEIN"/>
    <property type="match status" value="1"/>
</dbReference>
<dbReference type="InterPro" id="IPR006597">
    <property type="entry name" value="Sel1-like"/>
</dbReference>
<dbReference type="SUPFAM" id="SSF81901">
    <property type="entry name" value="HCP-like"/>
    <property type="match status" value="1"/>
</dbReference>
<protein>
    <recommendedName>
        <fullName evidence="3">Sel1 repeat family protein</fullName>
    </recommendedName>
</protein>
<evidence type="ECO:0008006" key="3">
    <source>
        <dbReference type="Google" id="ProtNLM"/>
    </source>
</evidence>
<dbReference type="AlphaFoldDB" id="A0A0B7H0H0"/>
<proteinExistence type="predicted"/>
<dbReference type="InterPro" id="IPR050767">
    <property type="entry name" value="Sel1_AlgK"/>
</dbReference>
<dbReference type="EMBL" id="CDNC01000044">
    <property type="protein sequence ID" value="CEM62740.1"/>
    <property type="molecule type" value="Genomic_DNA"/>
</dbReference>